<reference evidence="1 2" key="1">
    <citation type="submission" date="2020-04" db="EMBL/GenBank/DDBJ databases">
        <title>Advantages and limits of metagenomic assembly and binning of a giant virus.</title>
        <authorList>
            <person name="Schulz F."/>
            <person name="Andreani J."/>
            <person name="Francis R."/>
            <person name="Boudjemaa H."/>
            <person name="Bou Khalil J.Y."/>
            <person name="Lee J."/>
            <person name="La Scola B."/>
            <person name="Woyke T."/>
        </authorList>
    </citation>
    <scope>NUCLEOTIDE SEQUENCE [LARGE SCALE GENOMIC DNA]</scope>
    <source>
        <strain evidence="1 2">FV1/VV64</strain>
    </source>
</reference>
<evidence type="ECO:0000313" key="2">
    <source>
        <dbReference type="Proteomes" id="UP001162001"/>
    </source>
</evidence>
<name>A0A7D3UTG7_9VIRU</name>
<organism evidence="1 2">
    <name type="scientific">Fadolivirus FV1/VV64</name>
    <dbReference type="NCBI Taxonomy" id="3070911"/>
    <lineage>
        <taxon>Viruses</taxon>
        <taxon>Varidnaviria</taxon>
        <taxon>Bamfordvirae</taxon>
        <taxon>Nucleocytoviricota</taxon>
        <taxon>Megaviricetes</taxon>
        <taxon>Imitervirales</taxon>
        <taxon>Mimiviridae</taxon>
        <taxon>Klosneuvirinae</taxon>
        <taxon>Fadolivirus</taxon>
        <taxon>Fadolivirus algeromassiliense</taxon>
    </lineage>
</organism>
<gene>
    <name evidence="1" type="ORF">Fadolivirus_1_872</name>
</gene>
<dbReference type="Proteomes" id="UP001162001">
    <property type="component" value="Segment"/>
</dbReference>
<accession>A0A7D3UTG7</accession>
<protein>
    <submittedName>
        <fullName evidence="1">Uncharacterized protein</fullName>
    </submittedName>
</protein>
<dbReference type="EMBL" id="MT418680">
    <property type="protein sequence ID" value="QKF94330.1"/>
    <property type="molecule type" value="Genomic_DNA"/>
</dbReference>
<sequence length="98" mass="11200">MYLILFVVLLIIIVIGCRYFYGLAEHFTLFTANPINLVSVDCINNAPRHIKFNQSRGIEYVSNYPPTKKEQCMPTPCPENINKGVTLGDDNLCWNCKM</sequence>
<keyword evidence="2" id="KW-1185">Reference proteome</keyword>
<proteinExistence type="predicted"/>
<evidence type="ECO:0000313" key="1">
    <source>
        <dbReference type="EMBL" id="QKF94330.1"/>
    </source>
</evidence>